<keyword evidence="4" id="KW-1185">Reference proteome</keyword>
<dbReference type="InterPro" id="IPR036435">
    <property type="entry name" value="Leukocidin/porin_MspA_sf"/>
</dbReference>
<accession>A0ABU7L987</accession>
<dbReference type="InterPro" id="IPR015286">
    <property type="entry name" value="Porin_fam_mycobact-type"/>
</dbReference>
<dbReference type="SUPFAM" id="SSF56959">
    <property type="entry name" value="Leukocidin-like"/>
    <property type="match status" value="1"/>
</dbReference>
<evidence type="ECO:0000313" key="3">
    <source>
        <dbReference type="EMBL" id="MEE2057447.1"/>
    </source>
</evidence>
<comment type="caution">
    <text evidence="3">The sequence shown here is derived from an EMBL/GenBank/DDBJ whole genome shotgun (WGS) entry which is preliminary data.</text>
</comment>
<reference evidence="3 4" key="1">
    <citation type="submission" date="2023-07" db="EMBL/GenBank/DDBJ databases">
        <authorList>
            <person name="Girao M."/>
            <person name="Carvalho M.F."/>
        </authorList>
    </citation>
    <scope>NUCLEOTIDE SEQUENCE [LARGE SCALE GENOMIC DNA]</scope>
    <source>
        <strain evidence="3 4">YIM65754</strain>
    </source>
</reference>
<protein>
    <submittedName>
        <fullName evidence="3">MspA family porin</fullName>
    </submittedName>
</protein>
<proteinExistence type="predicted"/>
<evidence type="ECO:0000256" key="2">
    <source>
        <dbReference type="SAM" id="SignalP"/>
    </source>
</evidence>
<dbReference type="EMBL" id="JAUTXY010000003">
    <property type="protein sequence ID" value="MEE2057447.1"/>
    <property type="molecule type" value="Genomic_DNA"/>
</dbReference>
<feature type="chain" id="PRO_5047063150" evidence="2">
    <location>
        <begin position="37"/>
        <end position="231"/>
    </location>
</feature>
<feature type="signal peptide" evidence="2">
    <location>
        <begin position="1"/>
        <end position="36"/>
    </location>
</feature>
<dbReference type="Proteomes" id="UP001336020">
    <property type="component" value="Unassembled WGS sequence"/>
</dbReference>
<name>A0ABU7L987_9NOCA</name>
<gene>
    <name evidence="3" type="ORF">Q7514_07880</name>
</gene>
<dbReference type="Gene3D" id="2.60.40.1650">
    <property type="entry name" value="Porin MspA (Ig-like beta-sandwich domain)"/>
    <property type="match status" value="1"/>
</dbReference>
<dbReference type="Pfam" id="PF09203">
    <property type="entry name" value="MspA"/>
    <property type="match status" value="1"/>
</dbReference>
<evidence type="ECO:0000256" key="1">
    <source>
        <dbReference type="ARBA" id="ARBA00022729"/>
    </source>
</evidence>
<keyword evidence="1 2" id="KW-0732">Signal</keyword>
<organism evidence="3 4">
    <name type="scientific">Rhodococcus artemisiae</name>
    <dbReference type="NCBI Taxonomy" id="714159"/>
    <lineage>
        <taxon>Bacteria</taxon>
        <taxon>Bacillati</taxon>
        <taxon>Actinomycetota</taxon>
        <taxon>Actinomycetes</taxon>
        <taxon>Mycobacteriales</taxon>
        <taxon>Nocardiaceae</taxon>
        <taxon>Rhodococcus</taxon>
    </lineage>
</organism>
<dbReference type="RefSeq" id="WP_330132709.1">
    <property type="nucleotide sequence ID" value="NZ_JAUTXY010000003.1"/>
</dbReference>
<evidence type="ECO:0000313" key="4">
    <source>
        <dbReference type="Proteomes" id="UP001336020"/>
    </source>
</evidence>
<sequence length="231" mass="23732">MRDTLFHTRLKAPLRIAALGAASTLAVLANPAVASADIDNSRILPLEGGRAIEVAQADTSIQMYPPLDSSPLSVEFFADGTTSVRITGYEAAQAAGTKLTVGYQIGYPAALPGAVAHVITPGLTVGGDNSANLGVELIPDLAVGVDLGTGNAWEASLVPEQELEVELAPGGITDVPIIEEHTFDGDSTTVRFAGIRGSVSGAIGPVTIRPYAKAVTSSNDVAITYGKPVRL</sequence>
<dbReference type="Gene3D" id="2.10.300.10">
    <property type="entry name" value="Porin MspA ribbon domain"/>
    <property type="match status" value="1"/>
</dbReference>